<evidence type="ECO:0000313" key="2">
    <source>
        <dbReference type="Proteomes" id="UP001528920"/>
    </source>
</evidence>
<evidence type="ECO:0000313" key="1">
    <source>
        <dbReference type="EMBL" id="MDE5420545.1"/>
    </source>
</evidence>
<evidence type="ECO:0008006" key="3">
    <source>
        <dbReference type="Google" id="ProtNLM"/>
    </source>
</evidence>
<proteinExistence type="predicted"/>
<dbReference type="Proteomes" id="UP001528920">
    <property type="component" value="Unassembled WGS sequence"/>
</dbReference>
<gene>
    <name evidence="1" type="ORF">L3049_21345</name>
</gene>
<organism evidence="1 2">
    <name type="scientific">Paralabilibaculum antarcticum</name>
    <dbReference type="NCBI Taxonomy" id="2912572"/>
    <lineage>
        <taxon>Bacteria</taxon>
        <taxon>Pseudomonadati</taxon>
        <taxon>Bacteroidota</taxon>
        <taxon>Bacteroidia</taxon>
        <taxon>Marinilabiliales</taxon>
        <taxon>Marinifilaceae</taxon>
        <taxon>Paralabilibaculum</taxon>
    </lineage>
</organism>
<reference evidence="1 2" key="1">
    <citation type="submission" date="2022-01" db="EMBL/GenBank/DDBJ databases">
        <title>Labilibaculum sp. nov, a marine bacterium isolated from Antarctica.</title>
        <authorList>
            <person name="Dai W."/>
        </authorList>
    </citation>
    <scope>NUCLEOTIDE SEQUENCE [LARGE SCALE GENOMIC DNA]</scope>
    <source>
        <strain evidence="1 2">DW002</strain>
    </source>
</reference>
<accession>A0ABT5VYQ3</accession>
<feature type="non-terminal residue" evidence="1">
    <location>
        <position position="304"/>
    </location>
</feature>
<keyword evidence="2" id="KW-1185">Reference proteome</keyword>
<name>A0ABT5VYQ3_9BACT</name>
<sequence>MTKLLHIKIFILVILITLTKVDLNAQTVLSATEDVCSGETRLYKVEGFAGSTIFWSVQGGTIYNGGSAVADEDGIAAGIQYSEAIVSGESVIEIVWNVVAGDYVVNAYEETASACLSADMNLTVTVSSLPDHSLAVSDPTICPSGTATITLQNSVSGIDYQLRLDSNDSSVGSAVSGTGGNITFDVTPAVNTIYNVYAVNSSTTCGIELTDKSNVTVEDITDPIAVCQNITIQLDATGNVSIAANQIDNGSSDNCTSAASLTLSLDKTNFTCADLGANTVVLTVADASANVSTCNATVTVEDLI</sequence>
<dbReference type="EMBL" id="JAKJSC010000012">
    <property type="protein sequence ID" value="MDE5420545.1"/>
    <property type="molecule type" value="Genomic_DNA"/>
</dbReference>
<protein>
    <recommendedName>
        <fullName evidence="3">HYR domain-containing protein</fullName>
    </recommendedName>
</protein>
<comment type="caution">
    <text evidence="1">The sequence shown here is derived from an EMBL/GenBank/DDBJ whole genome shotgun (WGS) entry which is preliminary data.</text>
</comment>